<dbReference type="RefSeq" id="WP_082213694.1">
    <property type="nucleotide sequence ID" value="NZ_FUZA01000001.1"/>
</dbReference>
<name>A0A1T5CG61_9BACT</name>
<feature type="compositionally biased region" description="Basic and acidic residues" evidence="1">
    <location>
        <begin position="27"/>
        <end position="43"/>
    </location>
</feature>
<sequence length="166" mass="18684">MRKLTRTIFANLTIAAGVLLVSCNSGSDKDRKELANAEEKALETADEASEEVANTSDTTDMADAKEDLLEANQKLNEKQRDYMASLKKEESKLQERIAKLNDKIKSSDGDAKKRLTAKMDKAVKERDLLQANILEMAKPMEDKRLETVQKEVQQRIVAINKELSEE</sequence>
<evidence type="ECO:0000313" key="2">
    <source>
        <dbReference type="EMBL" id="SKB58100.1"/>
    </source>
</evidence>
<evidence type="ECO:0000256" key="1">
    <source>
        <dbReference type="SAM" id="MobiDB-lite"/>
    </source>
</evidence>
<dbReference type="AlphaFoldDB" id="A0A1T5CG61"/>
<dbReference type="EMBL" id="FUZA01000001">
    <property type="protein sequence ID" value="SKB58100.1"/>
    <property type="molecule type" value="Genomic_DNA"/>
</dbReference>
<reference evidence="3" key="1">
    <citation type="submission" date="2017-02" db="EMBL/GenBank/DDBJ databases">
        <authorList>
            <person name="Varghese N."/>
            <person name="Submissions S."/>
        </authorList>
    </citation>
    <scope>NUCLEOTIDE SEQUENCE [LARGE SCALE GENOMIC DNA]</scope>
    <source>
        <strain evidence="3">DSM 22270</strain>
    </source>
</reference>
<dbReference type="STRING" id="651661.SAMN05660293_01200"/>
<organism evidence="2 3">
    <name type="scientific">Dyadobacter psychrophilus</name>
    <dbReference type="NCBI Taxonomy" id="651661"/>
    <lineage>
        <taxon>Bacteria</taxon>
        <taxon>Pseudomonadati</taxon>
        <taxon>Bacteroidota</taxon>
        <taxon>Cytophagia</taxon>
        <taxon>Cytophagales</taxon>
        <taxon>Spirosomataceae</taxon>
        <taxon>Dyadobacter</taxon>
    </lineage>
</organism>
<dbReference type="PROSITE" id="PS51257">
    <property type="entry name" value="PROKAR_LIPOPROTEIN"/>
    <property type="match status" value="1"/>
</dbReference>
<proteinExistence type="predicted"/>
<dbReference type="Proteomes" id="UP000190897">
    <property type="component" value="Unassembled WGS sequence"/>
</dbReference>
<protein>
    <recommendedName>
        <fullName evidence="4">Lipoprotein</fullName>
    </recommendedName>
</protein>
<dbReference type="OrthoDB" id="954954at2"/>
<accession>A0A1T5CG61</accession>
<gene>
    <name evidence="2" type="ORF">SAMN05660293_01200</name>
</gene>
<feature type="region of interest" description="Disordered" evidence="1">
    <location>
        <begin position="27"/>
        <end position="64"/>
    </location>
</feature>
<keyword evidence="3" id="KW-1185">Reference proteome</keyword>
<evidence type="ECO:0008006" key="4">
    <source>
        <dbReference type="Google" id="ProtNLM"/>
    </source>
</evidence>
<evidence type="ECO:0000313" key="3">
    <source>
        <dbReference type="Proteomes" id="UP000190897"/>
    </source>
</evidence>